<keyword evidence="8" id="KW-1185">Reference proteome</keyword>
<dbReference type="SUPFAM" id="SSF111369">
    <property type="entry name" value="HlyD-like secretion proteins"/>
    <property type="match status" value="1"/>
</dbReference>
<evidence type="ECO:0000256" key="1">
    <source>
        <dbReference type="ARBA" id="ARBA00009477"/>
    </source>
</evidence>
<evidence type="ECO:0000313" key="7">
    <source>
        <dbReference type="EMBL" id="CAI4030308.1"/>
    </source>
</evidence>
<dbReference type="InterPro" id="IPR058637">
    <property type="entry name" value="YknX-like_C"/>
</dbReference>
<dbReference type="GO" id="GO:1990281">
    <property type="term" value="C:efflux pump complex"/>
    <property type="evidence" value="ECO:0007669"/>
    <property type="project" value="TreeGrafter"/>
</dbReference>
<dbReference type="InterPro" id="IPR058792">
    <property type="entry name" value="Beta-barrel_RND_2"/>
</dbReference>
<dbReference type="Proteomes" id="UP001179121">
    <property type="component" value="Chromosome"/>
</dbReference>
<keyword evidence="2" id="KW-1133">Transmembrane helix</keyword>
<dbReference type="GO" id="GO:0015562">
    <property type="term" value="F:efflux transmembrane transporter activity"/>
    <property type="evidence" value="ECO:0007669"/>
    <property type="project" value="TreeGrafter"/>
</dbReference>
<dbReference type="FunFam" id="2.40.30.170:FF:000010">
    <property type="entry name" value="Efflux RND transporter periplasmic adaptor subunit"/>
    <property type="match status" value="1"/>
</dbReference>
<organism evidence="7 8">
    <name type="scientific">Nitrospira tepida</name>
    <dbReference type="NCBI Taxonomy" id="2973512"/>
    <lineage>
        <taxon>Bacteria</taxon>
        <taxon>Pseudomonadati</taxon>
        <taxon>Nitrospirota</taxon>
        <taxon>Nitrospiria</taxon>
        <taxon>Nitrospirales</taxon>
        <taxon>Nitrospiraceae</taxon>
        <taxon>Nitrospira</taxon>
    </lineage>
</organism>
<comment type="similarity">
    <text evidence="1">Belongs to the membrane fusion protein (MFP) (TC 8.A.1) family.</text>
</comment>
<evidence type="ECO:0000313" key="8">
    <source>
        <dbReference type="Proteomes" id="UP001179121"/>
    </source>
</evidence>
<dbReference type="EMBL" id="OX365700">
    <property type="protein sequence ID" value="CAI4030308.1"/>
    <property type="molecule type" value="Genomic_DNA"/>
</dbReference>
<dbReference type="Gene3D" id="2.40.30.170">
    <property type="match status" value="1"/>
</dbReference>
<dbReference type="AlphaFoldDB" id="A0AA86T9F9"/>
<dbReference type="InterPro" id="IPR006143">
    <property type="entry name" value="RND_pump_MFP"/>
</dbReference>
<evidence type="ECO:0000256" key="2">
    <source>
        <dbReference type="SAM" id="Phobius"/>
    </source>
</evidence>
<keyword evidence="2" id="KW-0472">Membrane</keyword>
<feature type="domain" description="YknX-like C-terminal permuted SH3-like" evidence="6">
    <location>
        <begin position="309"/>
        <end position="375"/>
    </location>
</feature>
<evidence type="ECO:0000259" key="5">
    <source>
        <dbReference type="Pfam" id="PF25954"/>
    </source>
</evidence>
<protein>
    <submittedName>
        <fullName evidence="7">Multidrug efflux transporter, membrane fusion protein</fullName>
    </submittedName>
</protein>
<feature type="domain" description="Multidrug resistance protein MdtA-like alpha-helical hairpin" evidence="3">
    <location>
        <begin position="128"/>
        <end position="180"/>
    </location>
</feature>
<dbReference type="Gene3D" id="1.10.287.470">
    <property type="entry name" value="Helix hairpin bin"/>
    <property type="match status" value="1"/>
</dbReference>
<name>A0AA86T9F9_9BACT</name>
<dbReference type="Pfam" id="PF25989">
    <property type="entry name" value="YknX_C"/>
    <property type="match status" value="1"/>
</dbReference>
<dbReference type="Pfam" id="PF25876">
    <property type="entry name" value="HH_MFP_RND"/>
    <property type="match status" value="1"/>
</dbReference>
<dbReference type="Gene3D" id="2.40.420.20">
    <property type="match status" value="1"/>
</dbReference>
<evidence type="ECO:0000259" key="4">
    <source>
        <dbReference type="Pfam" id="PF25917"/>
    </source>
</evidence>
<feature type="domain" description="CusB-like beta-barrel" evidence="5">
    <location>
        <begin position="229"/>
        <end position="301"/>
    </location>
</feature>
<feature type="domain" description="Multidrug resistance protein MdtA-like barrel-sandwich hybrid" evidence="4">
    <location>
        <begin position="95"/>
        <end position="218"/>
    </location>
</feature>
<evidence type="ECO:0000259" key="3">
    <source>
        <dbReference type="Pfam" id="PF25876"/>
    </source>
</evidence>
<dbReference type="PANTHER" id="PTHR30469:SF15">
    <property type="entry name" value="HLYD FAMILY OF SECRETION PROTEINS"/>
    <property type="match status" value="1"/>
</dbReference>
<dbReference type="Pfam" id="PF25917">
    <property type="entry name" value="BSH_RND"/>
    <property type="match status" value="1"/>
</dbReference>
<accession>A0AA86T9F9</accession>
<keyword evidence="2" id="KW-0812">Transmembrane</keyword>
<dbReference type="Pfam" id="PF25954">
    <property type="entry name" value="Beta-barrel_RND_2"/>
    <property type="match status" value="1"/>
</dbReference>
<dbReference type="Gene3D" id="2.40.50.100">
    <property type="match status" value="1"/>
</dbReference>
<evidence type="ECO:0000259" key="6">
    <source>
        <dbReference type="Pfam" id="PF25989"/>
    </source>
</evidence>
<feature type="transmembrane region" description="Helical" evidence="2">
    <location>
        <begin position="27"/>
        <end position="46"/>
    </location>
</feature>
<proteinExistence type="inferred from homology"/>
<dbReference type="NCBIfam" id="TIGR01730">
    <property type="entry name" value="RND_mfp"/>
    <property type="match status" value="1"/>
</dbReference>
<sequence>MPGGVRLPSGNRSPFMPMSERQLKRRGLTWAMVLGAGLVLTFLMIAKLGTKADGRSGELDGARSAVLLVEVAPVTVEPVAESLSAVGTLQAVASVMIRPELAGLVRRIAFVDGQRVSAQDLLFELDQEELRAEVGQAEAQEKIARLTYERLKRLSGQQTTIISPQQLDEARSAWQAAEANSVLYRTRLKKTIIRAPFAGTVGLRRVSAGDYVAPGQDLVNLEDLRTLHVDFKVPEGWLSKVAVGQRVGLLTEAYPDRVFQGEVSAVDPRLDAVNRTVPLRAVVPNPEGALRPGLFVTVRLMVREEQEALMIPEEAVLLKQGRPYAFRYDGSAARLTEVILGVRQRGLVQVLSGLSAGDQVVRTGTHKLSDGMAVTTQAPAES</sequence>
<dbReference type="InterPro" id="IPR058624">
    <property type="entry name" value="MdtA-like_HH"/>
</dbReference>
<gene>
    <name evidence="7" type="ORF">DNFV4_00736</name>
</gene>
<dbReference type="PANTHER" id="PTHR30469">
    <property type="entry name" value="MULTIDRUG RESISTANCE PROTEIN MDTA"/>
    <property type="match status" value="1"/>
</dbReference>
<reference evidence="7" key="1">
    <citation type="submission" date="2022-10" db="EMBL/GenBank/DDBJ databases">
        <authorList>
            <person name="Koch H."/>
        </authorList>
    </citation>
    <scope>NUCLEOTIDE SEQUENCE</scope>
    <source>
        <strain evidence="7">DNF</strain>
    </source>
</reference>
<dbReference type="InterPro" id="IPR058625">
    <property type="entry name" value="MdtA-like_BSH"/>
</dbReference>
<dbReference type="KEGG" id="nti:DNFV4_00736"/>